<dbReference type="EMBL" id="CAJHNJ030000001">
    <property type="protein sequence ID" value="CAG9087012.1"/>
    <property type="molecule type" value="Genomic_DNA"/>
</dbReference>
<dbReference type="PROSITE" id="PS50157">
    <property type="entry name" value="ZINC_FINGER_C2H2_2"/>
    <property type="match status" value="1"/>
</dbReference>
<comment type="caution">
    <text evidence="4">The sequence shown here is derived from an EMBL/GenBank/DDBJ whole genome shotgun (WGS) entry which is preliminary data.</text>
</comment>
<dbReference type="GO" id="GO:0008270">
    <property type="term" value="F:zinc ion binding"/>
    <property type="evidence" value="ECO:0007669"/>
    <property type="project" value="UniProtKB-KW"/>
</dbReference>
<evidence type="ECO:0000313" key="5">
    <source>
        <dbReference type="Proteomes" id="UP000653454"/>
    </source>
</evidence>
<protein>
    <submittedName>
        <fullName evidence="4">(diamondback moth) hypothetical protein</fullName>
    </submittedName>
</protein>
<gene>
    <name evidence="4" type="ORF">PLXY2_LOCUS123</name>
</gene>
<sequence>MKTAFPLTRGFLKRLSKIEDPPERAAPATAGARRRGRRGARGVGGAGAGGGFACRRCQCKRYKYRRNLLRHELYECGSGPQFCCERCGRRYSQNKTLQAHLALKHASPASAPGT</sequence>
<dbReference type="Proteomes" id="UP000653454">
    <property type="component" value="Unassembled WGS sequence"/>
</dbReference>
<keyword evidence="1" id="KW-0862">Zinc</keyword>
<keyword evidence="5" id="KW-1185">Reference proteome</keyword>
<organism evidence="4 5">
    <name type="scientific">Plutella xylostella</name>
    <name type="common">Diamondback moth</name>
    <name type="synonym">Plutella maculipennis</name>
    <dbReference type="NCBI Taxonomy" id="51655"/>
    <lineage>
        <taxon>Eukaryota</taxon>
        <taxon>Metazoa</taxon>
        <taxon>Ecdysozoa</taxon>
        <taxon>Arthropoda</taxon>
        <taxon>Hexapoda</taxon>
        <taxon>Insecta</taxon>
        <taxon>Pterygota</taxon>
        <taxon>Neoptera</taxon>
        <taxon>Endopterygota</taxon>
        <taxon>Lepidoptera</taxon>
        <taxon>Glossata</taxon>
        <taxon>Ditrysia</taxon>
        <taxon>Yponomeutoidea</taxon>
        <taxon>Plutellidae</taxon>
        <taxon>Plutella</taxon>
    </lineage>
</organism>
<dbReference type="Gene3D" id="3.30.160.60">
    <property type="entry name" value="Classic Zinc Finger"/>
    <property type="match status" value="1"/>
</dbReference>
<accession>A0A8S4CVY0</accession>
<evidence type="ECO:0000313" key="4">
    <source>
        <dbReference type="EMBL" id="CAG9087012.1"/>
    </source>
</evidence>
<keyword evidence="1" id="KW-0479">Metal-binding</keyword>
<evidence type="ECO:0000256" key="1">
    <source>
        <dbReference type="PROSITE-ProRule" id="PRU00042"/>
    </source>
</evidence>
<evidence type="ECO:0000259" key="3">
    <source>
        <dbReference type="PROSITE" id="PS50157"/>
    </source>
</evidence>
<dbReference type="InterPro" id="IPR013087">
    <property type="entry name" value="Znf_C2H2_type"/>
</dbReference>
<evidence type="ECO:0000256" key="2">
    <source>
        <dbReference type="SAM" id="MobiDB-lite"/>
    </source>
</evidence>
<proteinExistence type="predicted"/>
<name>A0A8S4CVY0_PLUXY</name>
<feature type="region of interest" description="Disordered" evidence="2">
    <location>
        <begin position="16"/>
        <end position="48"/>
    </location>
</feature>
<feature type="domain" description="C2H2-type" evidence="3">
    <location>
        <begin position="82"/>
        <end position="110"/>
    </location>
</feature>
<dbReference type="PROSITE" id="PS00028">
    <property type="entry name" value="ZINC_FINGER_C2H2_1"/>
    <property type="match status" value="1"/>
</dbReference>
<reference evidence="4" key="1">
    <citation type="submission" date="2020-11" db="EMBL/GenBank/DDBJ databases">
        <authorList>
            <person name="Whiteford S."/>
        </authorList>
    </citation>
    <scope>NUCLEOTIDE SEQUENCE</scope>
</reference>
<keyword evidence="1" id="KW-0863">Zinc-finger</keyword>
<dbReference type="AlphaFoldDB" id="A0A8S4CVY0"/>